<comment type="caution">
    <text evidence="1">The sequence shown here is derived from an EMBL/GenBank/DDBJ whole genome shotgun (WGS) entry which is preliminary data.</text>
</comment>
<evidence type="ECO:0000313" key="2">
    <source>
        <dbReference type="Proteomes" id="UP001157418"/>
    </source>
</evidence>
<proteinExistence type="predicted"/>
<gene>
    <name evidence="1" type="ORF">LVIROSA_LOCUS2408</name>
</gene>
<accession>A0AAU9LM17</accession>
<dbReference type="AlphaFoldDB" id="A0AAU9LM17"/>
<keyword evidence="2" id="KW-1185">Reference proteome</keyword>
<dbReference type="Proteomes" id="UP001157418">
    <property type="component" value="Unassembled WGS sequence"/>
</dbReference>
<reference evidence="1 2" key="1">
    <citation type="submission" date="2022-01" db="EMBL/GenBank/DDBJ databases">
        <authorList>
            <person name="Xiong W."/>
            <person name="Schranz E."/>
        </authorList>
    </citation>
    <scope>NUCLEOTIDE SEQUENCE [LARGE SCALE GENOMIC DNA]</scope>
</reference>
<protein>
    <submittedName>
        <fullName evidence="1">Uncharacterized protein</fullName>
    </submittedName>
</protein>
<sequence length="76" mass="8517">MENRHLGVLHLNQGSLADATSVHFLCGGVSDAGAWSTTEEKEPVGVAQRKEVRQNKWRSADGVKQGWWIRKAMNER</sequence>
<organism evidence="1 2">
    <name type="scientific">Lactuca virosa</name>
    <dbReference type="NCBI Taxonomy" id="75947"/>
    <lineage>
        <taxon>Eukaryota</taxon>
        <taxon>Viridiplantae</taxon>
        <taxon>Streptophyta</taxon>
        <taxon>Embryophyta</taxon>
        <taxon>Tracheophyta</taxon>
        <taxon>Spermatophyta</taxon>
        <taxon>Magnoliopsida</taxon>
        <taxon>eudicotyledons</taxon>
        <taxon>Gunneridae</taxon>
        <taxon>Pentapetalae</taxon>
        <taxon>asterids</taxon>
        <taxon>campanulids</taxon>
        <taxon>Asterales</taxon>
        <taxon>Asteraceae</taxon>
        <taxon>Cichorioideae</taxon>
        <taxon>Cichorieae</taxon>
        <taxon>Lactucinae</taxon>
        <taxon>Lactuca</taxon>
    </lineage>
</organism>
<evidence type="ECO:0000313" key="1">
    <source>
        <dbReference type="EMBL" id="CAH1414496.1"/>
    </source>
</evidence>
<name>A0AAU9LM17_9ASTR</name>
<dbReference type="EMBL" id="CAKMRJ010000001">
    <property type="protein sequence ID" value="CAH1414496.1"/>
    <property type="molecule type" value="Genomic_DNA"/>
</dbReference>